<dbReference type="Pfam" id="PF12762">
    <property type="entry name" value="DDE_Tnp_IS1595"/>
    <property type="match status" value="1"/>
</dbReference>
<dbReference type="SMART" id="SM01126">
    <property type="entry name" value="DDE_Tnp_IS1595"/>
    <property type="match status" value="1"/>
</dbReference>
<organism evidence="2 3">
    <name type="scientific">Tsuneonella litorea</name>
    <dbReference type="NCBI Taxonomy" id="2976475"/>
    <lineage>
        <taxon>Bacteria</taxon>
        <taxon>Pseudomonadati</taxon>
        <taxon>Pseudomonadota</taxon>
        <taxon>Alphaproteobacteria</taxon>
        <taxon>Sphingomonadales</taxon>
        <taxon>Erythrobacteraceae</taxon>
        <taxon>Tsuneonella</taxon>
    </lineage>
</organism>
<dbReference type="Pfam" id="PF12760">
    <property type="entry name" value="Zn_ribbon_IS1595"/>
    <property type="match status" value="1"/>
</dbReference>
<reference evidence="2" key="1">
    <citation type="submission" date="2022-09" db="EMBL/GenBank/DDBJ databases">
        <title>The genome sequence of Tsuneonella sp. YG55.</title>
        <authorList>
            <person name="Liu Y."/>
        </authorList>
    </citation>
    <scope>NUCLEOTIDE SEQUENCE</scope>
    <source>
        <strain evidence="2">YG55</strain>
    </source>
</reference>
<dbReference type="PANTHER" id="PTHR47163">
    <property type="entry name" value="DDE_TNP_IS1595 DOMAIN-CONTAINING PROTEIN"/>
    <property type="match status" value="1"/>
</dbReference>
<dbReference type="NCBIfam" id="NF033547">
    <property type="entry name" value="transpos_IS1595"/>
    <property type="match status" value="1"/>
</dbReference>
<dbReference type="RefSeq" id="WP_259960314.1">
    <property type="nucleotide sequence ID" value="NZ_JAOAMV010000001.1"/>
</dbReference>
<dbReference type="PANTHER" id="PTHR47163:SF2">
    <property type="entry name" value="SI:DKEY-17M8.2"/>
    <property type="match status" value="1"/>
</dbReference>
<comment type="caution">
    <text evidence="2">The sequence shown here is derived from an EMBL/GenBank/DDBJ whole genome shotgun (WGS) entry which is preliminary data.</text>
</comment>
<feature type="domain" description="ISXO2-like transposase" evidence="1">
    <location>
        <begin position="127"/>
        <end position="272"/>
    </location>
</feature>
<dbReference type="AlphaFoldDB" id="A0A9X3A863"/>
<dbReference type="InterPro" id="IPR053164">
    <property type="entry name" value="IS1016-like_transposase"/>
</dbReference>
<proteinExistence type="predicted"/>
<dbReference type="InterPro" id="IPR024442">
    <property type="entry name" value="Transposase_Zn_ribbon"/>
</dbReference>
<keyword evidence="3" id="KW-1185">Reference proteome</keyword>
<name>A0A9X3A863_9SPHN</name>
<evidence type="ECO:0000313" key="3">
    <source>
        <dbReference type="Proteomes" id="UP001142648"/>
    </source>
</evidence>
<sequence>MITDICNPIFHDEAKATAHIEAQRWNGEPVCPHCGSLAVRKMGGKTQAGMFLCNDCRDKFTVRTGTVMERSHIPLHKWLLATHIMAASKKGMSASQMARMLGVTYKSAWFLCHRIREAMDGAAPTGPMGGKSGVVEADETYVGGKAKNRATRKPAKKKAVVALVEREGIARSFHVANVNAGNVRSLIVVNVDRSAHLMTDESPVYTAVGREMHKHYTVNHSAAEYVTYGGFKHSNTAENFFSIFKRGVIGTYHHMSEAHLGRYCAEFDLRYNTRELTDAERANEILRGGIGRRLTYRRTDRLAA</sequence>
<evidence type="ECO:0000313" key="2">
    <source>
        <dbReference type="EMBL" id="MCT2557535.1"/>
    </source>
</evidence>
<evidence type="ECO:0000259" key="1">
    <source>
        <dbReference type="SMART" id="SM01126"/>
    </source>
</evidence>
<protein>
    <submittedName>
        <fullName evidence="2">IS1595 family transposase</fullName>
    </submittedName>
</protein>
<dbReference type="EMBL" id="JAOAMV010000001">
    <property type="protein sequence ID" value="MCT2557535.1"/>
    <property type="molecule type" value="Genomic_DNA"/>
</dbReference>
<dbReference type="InterPro" id="IPR024445">
    <property type="entry name" value="Tnp_ISXO2-like"/>
</dbReference>
<dbReference type="Proteomes" id="UP001142648">
    <property type="component" value="Unassembled WGS sequence"/>
</dbReference>
<gene>
    <name evidence="2" type="ORF">N0B51_00925</name>
</gene>
<accession>A0A9X3A863</accession>